<feature type="signal peptide" evidence="1">
    <location>
        <begin position="1"/>
        <end position="31"/>
    </location>
</feature>
<dbReference type="EMBL" id="CP059399">
    <property type="protein sequence ID" value="QLY33520.1"/>
    <property type="molecule type" value="Genomic_DNA"/>
</dbReference>
<dbReference type="Gene3D" id="3.20.20.190">
    <property type="entry name" value="Phosphatidylinositol (PI) phosphodiesterase"/>
    <property type="match status" value="1"/>
</dbReference>
<dbReference type="KEGG" id="nhu:H0264_15940"/>
<dbReference type="Proteomes" id="UP000515512">
    <property type="component" value="Chromosome"/>
</dbReference>
<dbReference type="SUPFAM" id="SSF51695">
    <property type="entry name" value="PLC-like phosphodiesterases"/>
    <property type="match status" value="1"/>
</dbReference>
<evidence type="ECO:0000256" key="1">
    <source>
        <dbReference type="SAM" id="SignalP"/>
    </source>
</evidence>
<accession>A0A7D6ZMW6</accession>
<dbReference type="Pfam" id="PF16670">
    <property type="entry name" value="PI-PLC-C1"/>
    <property type="match status" value="1"/>
</dbReference>
<evidence type="ECO:0000313" key="3">
    <source>
        <dbReference type="Proteomes" id="UP000515512"/>
    </source>
</evidence>
<organism evidence="2 3">
    <name type="scientific">Nocardia huaxiensis</name>
    <dbReference type="NCBI Taxonomy" id="2755382"/>
    <lineage>
        <taxon>Bacteria</taxon>
        <taxon>Bacillati</taxon>
        <taxon>Actinomycetota</taxon>
        <taxon>Actinomycetes</taxon>
        <taxon>Mycobacteriales</taxon>
        <taxon>Nocardiaceae</taxon>
        <taxon>Nocardia</taxon>
    </lineage>
</organism>
<feature type="chain" id="PRO_5027619905" description="Calcium-dependent phosphoinositide phospholipase C" evidence="1">
    <location>
        <begin position="32"/>
        <end position="351"/>
    </location>
</feature>
<dbReference type="GO" id="GO:0008081">
    <property type="term" value="F:phosphoric diester hydrolase activity"/>
    <property type="evidence" value="ECO:0007669"/>
    <property type="project" value="InterPro"/>
</dbReference>
<gene>
    <name evidence="2" type="ORF">H0264_15940</name>
</gene>
<reference evidence="2 3" key="1">
    <citation type="submission" date="2020-07" db="EMBL/GenBank/DDBJ databases">
        <authorList>
            <person name="Zhuang K."/>
            <person name="Ran Y."/>
        </authorList>
    </citation>
    <scope>NUCLEOTIDE SEQUENCE [LARGE SCALE GENOMIC DNA]</scope>
    <source>
        <strain evidence="2 3">WCH-YHL-001</strain>
    </source>
</reference>
<keyword evidence="1" id="KW-0732">Signal</keyword>
<protein>
    <recommendedName>
        <fullName evidence="4">Calcium-dependent phosphoinositide phospholipase C</fullName>
    </recommendedName>
</protein>
<dbReference type="AlphaFoldDB" id="A0A7D6ZMW6"/>
<sequence>MKAVRATTTMRPAAAALGFAMMALTAPSAAADSTATPDIGFAHLTSVGVHNTYDRSTFGYLTEALDAGAGLVELDIWPKTQAGQWLVGHLNPLANENNCTVAGTADELGRGVRDQDFSACLDNIRLWLEQNPNRDPLIIKVENKGGFGPGHGPAELDAALREHLGDRVYRPAELLSGHPSLDAAARADGWPTRSAMRGRVVVELIPGVSPLDTMNPFRATTSDIEYATHLESLAQAGRIADAQIFPAVLTAQTGDPRLRYARPQLRDWFVFFDGDAANYVGGQADSAWYDRNHYLLTMTNAQQVTPTMSNRHPDLGQADDRARQLATAHASVLTSDWVSPRLLGLVLPRGD</sequence>
<evidence type="ECO:0008006" key="4">
    <source>
        <dbReference type="Google" id="ProtNLM"/>
    </source>
</evidence>
<dbReference type="InterPro" id="IPR032075">
    <property type="entry name" value="PI-PLC-C1"/>
</dbReference>
<evidence type="ECO:0000313" key="2">
    <source>
        <dbReference type="EMBL" id="QLY33520.1"/>
    </source>
</evidence>
<dbReference type="GO" id="GO:0006629">
    <property type="term" value="P:lipid metabolic process"/>
    <property type="evidence" value="ECO:0007669"/>
    <property type="project" value="InterPro"/>
</dbReference>
<proteinExistence type="predicted"/>
<keyword evidence="3" id="KW-1185">Reference proteome</keyword>
<dbReference type="InterPro" id="IPR017946">
    <property type="entry name" value="PLC-like_Pdiesterase_TIM-brl"/>
</dbReference>
<name>A0A7D6ZMW6_9NOCA</name>
<dbReference type="PROSITE" id="PS50007">
    <property type="entry name" value="PIPLC_X_DOMAIN"/>
    <property type="match status" value="1"/>
</dbReference>